<dbReference type="Proteomes" id="UP001194468">
    <property type="component" value="Unassembled WGS sequence"/>
</dbReference>
<feature type="transmembrane region" description="Helical" evidence="1">
    <location>
        <begin position="204"/>
        <end position="225"/>
    </location>
</feature>
<keyword evidence="3" id="KW-1185">Reference proteome</keyword>
<accession>A0AAD4GFF0</accession>
<reference evidence="2" key="2">
    <citation type="journal article" date="2020" name="Nat. Commun.">
        <title>Large-scale genome sequencing of mycorrhizal fungi provides insights into the early evolution of symbiotic traits.</title>
        <authorList>
            <person name="Miyauchi S."/>
            <person name="Kiss E."/>
            <person name="Kuo A."/>
            <person name="Drula E."/>
            <person name="Kohler A."/>
            <person name="Sanchez-Garcia M."/>
            <person name="Morin E."/>
            <person name="Andreopoulos B."/>
            <person name="Barry K.W."/>
            <person name="Bonito G."/>
            <person name="Buee M."/>
            <person name="Carver A."/>
            <person name="Chen C."/>
            <person name="Cichocki N."/>
            <person name="Clum A."/>
            <person name="Culley D."/>
            <person name="Crous P.W."/>
            <person name="Fauchery L."/>
            <person name="Girlanda M."/>
            <person name="Hayes R.D."/>
            <person name="Keri Z."/>
            <person name="LaButti K."/>
            <person name="Lipzen A."/>
            <person name="Lombard V."/>
            <person name="Magnuson J."/>
            <person name="Maillard F."/>
            <person name="Murat C."/>
            <person name="Nolan M."/>
            <person name="Ohm R.A."/>
            <person name="Pangilinan J."/>
            <person name="Pereira M.F."/>
            <person name="Perotto S."/>
            <person name="Peter M."/>
            <person name="Pfister S."/>
            <person name="Riley R."/>
            <person name="Sitrit Y."/>
            <person name="Stielow J.B."/>
            <person name="Szollosi G."/>
            <person name="Zifcakova L."/>
            <person name="Stursova M."/>
            <person name="Spatafora J.W."/>
            <person name="Tedersoo L."/>
            <person name="Vaario L.M."/>
            <person name="Yamada A."/>
            <person name="Yan M."/>
            <person name="Wang P."/>
            <person name="Xu J."/>
            <person name="Bruns T."/>
            <person name="Baldrian P."/>
            <person name="Vilgalys R."/>
            <person name="Dunand C."/>
            <person name="Henrissat B."/>
            <person name="Grigoriev I.V."/>
            <person name="Hibbett D."/>
            <person name="Nagy L.G."/>
            <person name="Martin F.M."/>
        </authorList>
    </citation>
    <scope>NUCLEOTIDE SEQUENCE</scope>
    <source>
        <strain evidence="2">BED1</strain>
    </source>
</reference>
<evidence type="ECO:0000313" key="3">
    <source>
        <dbReference type="Proteomes" id="UP001194468"/>
    </source>
</evidence>
<name>A0AAD4GFF0_BOLED</name>
<keyword evidence="1" id="KW-0812">Transmembrane</keyword>
<dbReference type="AlphaFoldDB" id="A0AAD4GFF0"/>
<gene>
    <name evidence="2" type="ORF">L210DRAFT_3538526</name>
</gene>
<organism evidence="2 3">
    <name type="scientific">Boletus edulis BED1</name>
    <dbReference type="NCBI Taxonomy" id="1328754"/>
    <lineage>
        <taxon>Eukaryota</taxon>
        <taxon>Fungi</taxon>
        <taxon>Dikarya</taxon>
        <taxon>Basidiomycota</taxon>
        <taxon>Agaricomycotina</taxon>
        <taxon>Agaricomycetes</taxon>
        <taxon>Agaricomycetidae</taxon>
        <taxon>Boletales</taxon>
        <taxon>Boletineae</taxon>
        <taxon>Boletaceae</taxon>
        <taxon>Boletoideae</taxon>
        <taxon>Boletus</taxon>
    </lineage>
</organism>
<reference evidence="2" key="1">
    <citation type="submission" date="2019-10" db="EMBL/GenBank/DDBJ databases">
        <authorList>
            <consortium name="DOE Joint Genome Institute"/>
            <person name="Kuo A."/>
            <person name="Miyauchi S."/>
            <person name="Kiss E."/>
            <person name="Drula E."/>
            <person name="Kohler A."/>
            <person name="Sanchez-Garcia M."/>
            <person name="Andreopoulos B."/>
            <person name="Barry K.W."/>
            <person name="Bonito G."/>
            <person name="Buee M."/>
            <person name="Carver A."/>
            <person name="Chen C."/>
            <person name="Cichocki N."/>
            <person name="Clum A."/>
            <person name="Culley D."/>
            <person name="Crous P.W."/>
            <person name="Fauchery L."/>
            <person name="Girlanda M."/>
            <person name="Hayes R."/>
            <person name="Keri Z."/>
            <person name="LaButti K."/>
            <person name="Lipzen A."/>
            <person name="Lombard V."/>
            <person name="Magnuson J."/>
            <person name="Maillard F."/>
            <person name="Morin E."/>
            <person name="Murat C."/>
            <person name="Nolan M."/>
            <person name="Ohm R."/>
            <person name="Pangilinan J."/>
            <person name="Pereira M."/>
            <person name="Perotto S."/>
            <person name="Peter M."/>
            <person name="Riley R."/>
            <person name="Sitrit Y."/>
            <person name="Stielow B."/>
            <person name="Szollosi G."/>
            <person name="Zifcakova L."/>
            <person name="Stursova M."/>
            <person name="Spatafora J.W."/>
            <person name="Tedersoo L."/>
            <person name="Vaario L.-M."/>
            <person name="Yamada A."/>
            <person name="Yan M."/>
            <person name="Wang P."/>
            <person name="Xu J."/>
            <person name="Bruns T."/>
            <person name="Baldrian P."/>
            <person name="Vilgalys R."/>
            <person name="Henrissat B."/>
            <person name="Grigoriev I.V."/>
            <person name="Hibbett D."/>
            <person name="Nagy L.G."/>
            <person name="Martin F.M."/>
        </authorList>
    </citation>
    <scope>NUCLEOTIDE SEQUENCE</scope>
    <source>
        <strain evidence="2">BED1</strain>
    </source>
</reference>
<protein>
    <submittedName>
        <fullName evidence="2">Uncharacterized protein</fullName>
    </submittedName>
</protein>
<sequence>MFYVITTEIDVDNTQAVHDAVAVNLTFPLGKENLTMLAHIAACSISAQTVPVTLNLQENQPVSTTGRTAPSSSNWSTWSPRDATDFNVGMATALRSIQTDVTDKISVVLPNGLRFAYTRFDAYMMNLLGINATSSVAATTGSRPSANPSVKLTPSQLEDAVAQTTAKLLWLSGQLGESVGGFERTVGGSRATRDALQWRLNLNIIPIVFASVASFTALILVPLIVGKKSKEHSPLITGTSVLECLWLEAQSEALHSRMKAIEEPRSDSLRAGGMFDVSLGDIGRSSLASEAMG</sequence>
<comment type="caution">
    <text evidence="2">The sequence shown here is derived from an EMBL/GenBank/DDBJ whole genome shotgun (WGS) entry which is preliminary data.</text>
</comment>
<dbReference type="EMBL" id="WHUW01000011">
    <property type="protein sequence ID" value="KAF8440849.1"/>
    <property type="molecule type" value="Genomic_DNA"/>
</dbReference>
<evidence type="ECO:0000313" key="2">
    <source>
        <dbReference type="EMBL" id="KAF8440849.1"/>
    </source>
</evidence>
<evidence type="ECO:0000256" key="1">
    <source>
        <dbReference type="SAM" id="Phobius"/>
    </source>
</evidence>
<keyword evidence="1" id="KW-1133">Transmembrane helix</keyword>
<proteinExistence type="predicted"/>
<keyword evidence="1" id="KW-0472">Membrane</keyword>